<organism evidence="1 2">
    <name type="scientific">Methylobacterium terricola</name>
    <dbReference type="NCBI Taxonomy" id="2583531"/>
    <lineage>
        <taxon>Bacteria</taxon>
        <taxon>Pseudomonadati</taxon>
        <taxon>Pseudomonadota</taxon>
        <taxon>Alphaproteobacteria</taxon>
        <taxon>Hyphomicrobiales</taxon>
        <taxon>Methylobacteriaceae</taxon>
        <taxon>Methylobacterium</taxon>
    </lineage>
</organism>
<protein>
    <recommendedName>
        <fullName evidence="3">ANTAR domain-containing protein</fullName>
    </recommendedName>
</protein>
<gene>
    <name evidence="1" type="ORF">FF100_01045</name>
</gene>
<evidence type="ECO:0000313" key="1">
    <source>
        <dbReference type="EMBL" id="TNC15883.1"/>
    </source>
</evidence>
<evidence type="ECO:0000313" key="2">
    <source>
        <dbReference type="Proteomes" id="UP000305267"/>
    </source>
</evidence>
<proteinExistence type="predicted"/>
<name>A0A5C4LNW5_9HYPH</name>
<dbReference type="RefSeq" id="WP_139033706.1">
    <property type="nucleotide sequence ID" value="NZ_VDDA01000001.1"/>
</dbReference>
<accession>A0A5C4LNW5</accession>
<dbReference type="Proteomes" id="UP000305267">
    <property type="component" value="Unassembled WGS sequence"/>
</dbReference>
<reference evidence="1 2" key="1">
    <citation type="submission" date="2019-06" db="EMBL/GenBank/DDBJ databases">
        <title>Genome of Methylobacterium sp. 17Sr1-39.</title>
        <authorList>
            <person name="Seo T."/>
        </authorList>
    </citation>
    <scope>NUCLEOTIDE SEQUENCE [LARGE SCALE GENOMIC DNA]</scope>
    <source>
        <strain evidence="1 2">17Sr1-39</strain>
    </source>
</reference>
<evidence type="ECO:0008006" key="3">
    <source>
        <dbReference type="Google" id="ProtNLM"/>
    </source>
</evidence>
<dbReference type="OrthoDB" id="7996017at2"/>
<keyword evidence="2" id="KW-1185">Reference proteome</keyword>
<dbReference type="AlphaFoldDB" id="A0A5C4LNW5"/>
<dbReference type="EMBL" id="VDDA01000001">
    <property type="protein sequence ID" value="TNC15883.1"/>
    <property type="molecule type" value="Genomic_DNA"/>
</dbReference>
<comment type="caution">
    <text evidence="1">The sequence shown here is derived from an EMBL/GenBank/DDBJ whole genome shotgun (WGS) entry which is preliminary data.</text>
</comment>
<sequence length="166" mass="17731">MMLRTTGEAVPPLAWELAAKGYGIVDAVGPDFGTRLPGPGPRVIDLALVSAGLSLSPELPTVVARLRAAWPHLPLVCLPGAAPVPGLPVLSRTSSLSEICERLDEIVLASAQARTEARQLRQAGESLTARVRQARLGLTDAVVEARRLLVEARHLTAKNRPEDDQR</sequence>